<organism evidence="3 4">
    <name type="scientific">Nitratireductor aestuarii</name>
    <dbReference type="NCBI Taxonomy" id="1735103"/>
    <lineage>
        <taxon>Bacteria</taxon>
        <taxon>Pseudomonadati</taxon>
        <taxon>Pseudomonadota</taxon>
        <taxon>Alphaproteobacteria</taxon>
        <taxon>Hyphomicrobiales</taxon>
        <taxon>Phyllobacteriaceae</taxon>
        <taxon>Nitratireductor</taxon>
    </lineage>
</organism>
<keyword evidence="1" id="KW-0812">Transmembrane</keyword>
<dbReference type="Pfam" id="PF01970">
    <property type="entry name" value="TctA"/>
    <property type="match status" value="1"/>
</dbReference>
<dbReference type="EMBL" id="BMIF01000005">
    <property type="protein sequence ID" value="GGA66375.1"/>
    <property type="molecule type" value="Genomic_DNA"/>
</dbReference>
<feature type="transmembrane region" description="Helical" evidence="1">
    <location>
        <begin position="363"/>
        <end position="387"/>
    </location>
</feature>
<accession>A0A916RQI8</accession>
<feature type="transmembrane region" description="Helical" evidence="1">
    <location>
        <begin position="207"/>
        <end position="227"/>
    </location>
</feature>
<feature type="transmembrane region" description="Helical" evidence="1">
    <location>
        <begin position="422"/>
        <end position="452"/>
    </location>
</feature>
<feature type="transmembrane region" description="Helical" evidence="1">
    <location>
        <begin position="330"/>
        <end position="351"/>
    </location>
</feature>
<evidence type="ECO:0000313" key="4">
    <source>
        <dbReference type="Proteomes" id="UP000636264"/>
    </source>
</evidence>
<keyword evidence="1" id="KW-1133">Transmembrane helix</keyword>
<reference evidence="3" key="2">
    <citation type="submission" date="2020-09" db="EMBL/GenBank/DDBJ databases">
        <authorList>
            <person name="Sun Q."/>
            <person name="Zhou Y."/>
        </authorList>
    </citation>
    <scope>NUCLEOTIDE SEQUENCE</scope>
    <source>
        <strain evidence="3">CGMCC 1.15320</strain>
    </source>
</reference>
<dbReference type="PANTHER" id="PTHR35342">
    <property type="entry name" value="TRICARBOXYLIC TRANSPORT PROTEIN"/>
    <property type="match status" value="1"/>
</dbReference>
<dbReference type="AlphaFoldDB" id="A0A916RQI8"/>
<name>A0A916RQI8_9HYPH</name>
<feature type="transmembrane region" description="Helical" evidence="1">
    <location>
        <begin position="176"/>
        <end position="195"/>
    </location>
</feature>
<feature type="transmembrane region" description="Helical" evidence="1">
    <location>
        <begin position="399"/>
        <end position="416"/>
    </location>
</feature>
<feature type="transmembrane region" description="Helical" evidence="1">
    <location>
        <begin position="473"/>
        <end position="498"/>
    </location>
</feature>
<feature type="transmembrane region" description="Helical" evidence="1">
    <location>
        <begin position="68"/>
        <end position="89"/>
    </location>
</feature>
<evidence type="ECO:0000256" key="1">
    <source>
        <dbReference type="SAM" id="Phobius"/>
    </source>
</evidence>
<feature type="transmembrane region" description="Helical" evidence="1">
    <location>
        <begin position="115"/>
        <end position="139"/>
    </location>
</feature>
<sequence>MAAMNALAELYDHVAIGLSVAVSPTNLWYCLLGVFLGQLLGALPGIGALVAITLLFPITYHLEPTTALIMLAGIYYGSAYGGSTASILLNLPGTPSSAVACLDGYPLARQGRAGAALSMTTIGSFVGGSIGIILMMLFAPTIAEWALEFGPWEYVALIIVGLVSASTVGSESPLKGIAMVIIGIMVGLVGQDIGSGIPRFTFGSNELLDGVGLVAVAIGLFGVAEVISTLKSGFADEVNQFKVTLRSMIPTRDDARRSWKPILRGSAVGSFFGILPGTGALIASFISYAVERKLADDPSRFGKGAMEGLVAPETANNAADQTAFIPTMTLGIPGSATMAIMLGVLIMNGITPGPAVIAEKPELFWGLIMSFWIGNVILVILNIPMIGIWTRILTVPYRALYPFILAFVCMGIYSIAQSSFDIWIVFVAGALGYFFRILDLPLAPLILGVVLGPMFEEHFLRSQVLSRGDFMMFLQRPVSLVLLLIALAIVVTSAYSALFPRKVQEPVIDGSTNA</sequence>
<evidence type="ECO:0000259" key="2">
    <source>
        <dbReference type="Pfam" id="PF01970"/>
    </source>
</evidence>
<dbReference type="PANTHER" id="PTHR35342:SF5">
    <property type="entry name" value="TRICARBOXYLIC TRANSPORT PROTEIN"/>
    <property type="match status" value="1"/>
</dbReference>
<gene>
    <name evidence="3" type="ORF">GCM10011385_20350</name>
</gene>
<feature type="transmembrane region" description="Helical" evidence="1">
    <location>
        <begin position="267"/>
        <end position="290"/>
    </location>
</feature>
<keyword evidence="1" id="KW-0472">Membrane</keyword>
<dbReference type="InterPro" id="IPR002823">
    <property type="entry name" value="DUF112_TM"/>
</dbReference>
<feature type="transmembrane region" description="Helical" evidence="1">
    <location>
        <begin position="151"/>
        <end position="170"/>
    </location>
</feature>
<comment type="caution">
    <text evidence="3">The sequence shown here is derived from an EMBL/GenBank/DDBJ whole genome shotgun (WGS) entry which is preliminary data.</text>
</comment>
<evidence type="ECO:0000313" key="3">
    <source>
        <dbReference type="EMBL" id="GGA66375.1"/>
    </source>
</evidence>
<keyword evidence="4" id="KW-1185">Reference proteome</keyword>
<protein>
    <recommendedName>
        <fullName evidence="2">DUF112 domain-containing protein</fullName>
    </recommendedName>
</protein>
<proteinExistence type="predicted"/>
<reference evidence="3" key="1">
    <citation type="journal article" date="2014" name="Int. J. Syst. Evol. Microbiol.">
        <title>Complete genome sequence of Corynebacterium casei LMG S-19264T (=DSM 44701T), isolated from a smear-ripened cheese.</title>
        <authorList>
            <consortium name="US DOE Joint Genome Institute (JGI-PGF)"/>
            <person name="Walter F."/>
            <person name="Albersmeier A."/>
            <person name="Kalinowski J."/>
            <person name="Ruckert C."/>
        </authorList>
    </citation>
    <scope>NUCLEOTIDE SEQUENCE</scope>
    <source>
        <strain evidence="3">CGMCC 1.15320</strain>
    </source>
</reference>
<dbReference type="Proteomes" id="UP000636264">
    <property type="component" value="Unassembled WGS sequence"/>
</dbReference>
<feature type="domain" description="DUF112" evidence="2">
    <location>
        <begin position="27"/>
        <end position="447"/>
    </location>
</feature>
<feature type="transmembrane region" description="Helical" evidence="1">
    <location>
        <begin position="26"/>
        <end position="56"/>
    </location>
</feature>